<keyword evidence="4" id="KW-1015">Disulfide bond</keyword>
<dbReference type="CDD" id="cd00054">
    <property type="entry name" value="EGF_CA"/>
    <property type="match status" value="3"/>
</dbReference>
<evidence type="ECO:0000256" key="4">
    <source>
        <dbReference type="ARBA" id="ARBA00023157"/>
    </source>
</evidence>
<feature type="domain" description="EGF-like" evidence="6">
    <location>
        <begin position="139"/>
        <end position="181"/>
    </location>
</feature>
<dbReference type="InterPro" id="IPR000742">
    <property type="entry name" value="EGF"/>
</dbReference>
<dbReference type="Proteomes" id="UP000808372">
    <property type="component" value="Chromosome 2"/>
</dbReference>
<dbReference type="GO" id="GO:0030855">
    <property type="term" value="P:epithelial cell differentiation"/>
    <property type="evidence" value="ECO:0007669"/>
    <property type="project" value="UniProtKB-ARBA"/>
</dbReference>
<feature type="domain" description="EGF-like" evidence="6">
    <location>
        <begin position="74"/>
        <end position="112"/>
    </location>
</feature>
<keyword evidence="3" id="KW-0677">Repeat</keyword>
<dbReference type="SUPFAM" id="SSF57196">
    <property type="entry name" value="EGF/Laminin"/>
    <property type="match status" value="1"/>
</dbReference>
<dbReference type="PANTHER" id="PTHR24034:SF204">
    <property type="entry name" value="ADHESION G PROTEIN-COUPLED RECEPTOR E1"/>
    <property type="match status" value="1"/>
</dbReference>
<dbReference type="InterPro" id="IPR018097">
    <property type="entry name" value="EGF_Ca-bd_CS"/>
</dbReference>
<dbReference type="InterPro" id="IPR049883">
    <property type="entry name" value="NOTCH1_EGF-like"/>
</dbReference>
<name>A0A8U0TNV3_SALNM</name>
<evidence type="ECO:0000256" key="5">
    <source>
        <dbReference type="PROSITE-ProRule" id="PRU00076"/>
    </source>
</evidence>
<dbReference type="SUPFAM" id="SSF57184">
    <property type="entry name" value="Growth factor receptor domain"/>
    <property type="match status" value="1"/>
</dbReference>
<evidence type="ECO:0000256" key="1">
    <source>
        <dbReference type="ARBA" id="ARBA00022536"/>
    </source>
</evidence>
<dbReference type="InterPro" id="IPR050751">
    <property type="entry name" value="ECM_structural_protein"/>
</dbReference>
<keyword evidence="1 5" id="KW-0245">EGF-like domain</keyword>
<dbReference type="PROSITE" id="PS00010">
    <property type="entry name" value="ASX_HYDROXYL"/>
    <property type="match status" value="3"/>
</dbReference>
<dbReference type="Gene3D" id="2.10.25.10">
    <property type="entry name" value="Laminin"/>
    <property type="match status" value="3"/>
</dbReference>
<dbReference type="Pfam" id="PF07645">
    <property type="entry name" value="EGF_CA"/>
    <property type="match status" value="3"/>
</dbReference>
<dbReference type="RefSeq" id="XP_038823599.1">
    <property type="nucleotide sequence ID" value="XM_038967671.1"/>
</dbReference>
<proteinExistence type="predicted"/>
<reference evidence="8" key="1">
    <citation type="submission" date="2025-08" db="UniProtKB">
        <authorList>
            <consortium name="RefSeq"/>
        </authorList>
    </citation>
    <scope>IDENTIFICATION</scope>
    <source>
        <tissue evidence="8">White muscle</tissue>
    </source>
</reference>
<dbReference type="KEGG" id="snh:120023624"/>
<comment type="caution">
    <text evidence="5">Lacks conserved residue(s) required for the propagation of feature annotation.</text>
</comment>
<dbReference type="FunFam" id="2.10.25.10:FF:000038">
    <property type="entry name" value="Fibrillin 2"/>
    <property type="match status" value="2"/>
</dbReference>
<keyword evidence="2" id="KW-0732">Signal</keyword>
<keyword evidence="7" id="KW-1185">Reference proteome</keyword>
<dbReference type="AlphaFoldDB" id="A0A8U0TNV3"/>
<evidence type="ECO:0000256" key="2">
    <source>
        <dbReference type="ARBA" id="ARBA00022729"/>
    </source>
</evidence>
<accession>A0A8U0TNV3</accession>
<evidence type="ECO:0000256" key="3">
    <source>
        <dbReference type="ARBA" id="ARBA00022737"/>
    </source>
</evidence>
<dbReference type="InterPro" id="IPR001881">
    <property type="entry name" value="EGF-like_Ca-bd_dom"/>
</dbReference>
<dbReference type="SMART" id="SM00179">
    <property type="entry name" value="EGF_CA"/>
    <property type="match status" value="3"/>
</dbReference>
<dbReference type="GeneID" id="120023624"/>
<dbReference type="InterPro" id="IPR009030">
    <property type="entry name" value="Growth_fac_rcpt_cys_sf"/>
</dbReference>
<dbReference type="PROSITE" id="PS01187">
    <property type="entry name" value="EGF_CA"/>
    <property type="match status" value="1"/>
</dbReference>
<evidence type="ECO:0000259" key="6">
    <source>
        <dbReference type="PROSITE" id="PS50026"/>
    </source>
</evidence>
<organism evidence="7 8">
    <name type="scientific">Salvelinus namaycush</name>
    <name type="common">Lake trout</name>
    <name type="synonym">Salmo namaycush</name>
    <dbReference type="NCBI Taxonomy" id="8040"/>
    <lineage>
        <taxon>Eukaryota</taxon>
        <taxon>Metazoa</taxon>
        <taxon>Chordata</taxon>
        <taxon>Craniata</taxon>
        <taxon>Vertebrata</taxon>
        <taxon>Euteleostomi</taxon>
        <taxon>Actinopterygii</taxon>
        <taxon>Neopterygii</taxon>
        <taxon>Teleostei</taxon>
        <taxon>Protacanthopterygii</taxon>
        <taxon>Salmoniformes</taxon>
        <taxon>Salmonidae</taxon>
        <taxon>Salmoninae</taxon>
        <taxon>Salvelinus</taxon>
    </lineage>
</organism>
<evidence type="ECO:0000313" key="7">
    <source>
        <dbReference type="Proteomes" id="UP000808372"/>
    </source>
</evidence>
<dbReference type="InterPro" id="IPR000152">
    <property type="entry name" value="EGF-type_Asp/Asn_hydroxyl_site"/>
</dbReference>
<evidence type="ECO:0000313" key="8">
    <source>
        <dbReference type="RefSeq" id="XP_038823599.1"/>
    </source>
</evidence>
<dbReference type="SMART" id="SM00181">
    <property type="entry name" value="EGF"/>
    <property type="match status" value="3"/>
</dbReference>
<dbReference type="PROSITE" id="PS50026">
    <property type="entry name" value="EGF_3"/>
    <property type="match status" value="2"/>
</dbReference>
<sequence length="344" mass="36747">MGLLCGQKEDQQRLSGCVGVMGLLCDLNECEVEPQVCGSNNICCNTIGSFNCRCQPGFRSTTVNFTALTGECKDEDECKEQTADCPNNSFCVNNPGSYDCICLSGYTLTESKRGCKDINECSDCPCTSENSKRGDGDCNDECNVTAGICGEGGTCQNMEGSYSCLCLPGYSNYGNKQARCSVLTCDQFKADETPGQAVPGLAGLLSLMRNSCLVLSNSGDSGGGKLTGEVLLENVFTEINSFLSQGILSNSREVSGLLGAVEDAMKLIGPQLRDNHTTMETDHTEAELAVRRGQTLPTGPINLANDNARLDTSWETATGNGTYPGRILFIIILIIISITKYSNF</sequence>
<gene>
    <name evidence="8" type="primary">LOC120023624</name>
</gene>
<dbReference type="PANTHER" id="PTHR24034">
    <property type="entry name" value="EGF-LIKE DOMAIN-CONTAINING PROTEIN"/>
    <property type="match status" value="1"/>
</dbReference>
<protein>
    <submittedName>
        <fullName evidence="8">Fibrillin-2-like</fullName>
    </submittedName>
</protein>
<dbReference type="GO" id="GO:0005509">
    <property type="term" value="F:calcium ion binding"/>
    <property type="evidence" value="ECO:0007669"/>
    <property type="project" value="InterPro"/>
</dbReference>